<name>A0AAV5L3E1_9ROSI</name>
<evidence type="ECO:0000313" key="1">
    <source>
        <dbReference type="EMBL" id="GKV31479.1"/>
    </source>
</evidence>
<proteinExistence type="predicted"/>
<organism evidence="1 2">
    <name type="scientific">Rubroshorea leprosula</name>
    <dbReference type="NCBI Taxonomy" id="152421"/>
    <lineage>
        <taxon>Eukaryota</taxon>
        <taxon>Viridiplantae</taxon>
        <taxon>Streptophyta</taxon>
        <taxon>Embryophyta</taxon>
        <taxon>Tracheophyta</taxon>
        <taxon>Spermatophyta</taxon>
        <taxon>Magnoliopsida</taxon>
        <taxon>eudicotyledons</taxon>
        <taxon>Gunneridae</taxon>
        <taxon>Pentapetalae</taxon>
        <taxon>rosids</taxon>
        <taxon>malvids</taxon>
        <taxon>Malvales</taxon>
        <taxon>Dipterocarpaceae</taxon>
        <taxon>Rubroshorea</taxon>
    </lineage>
</organism>
<keyword evidence="2" id="KW-1185">Reference proteome</keyword>
<dbReference type="EMBL" id="BPVZ01000091">
    <property type="protein sequence ID" value="GKV31479.1"/>
    <property type="molecule type" value="Genomic_DNA"/>
</dbReference>
<reference evidence="1 2" key="1">
    <citation type="journal article" date="2021" name="Commun. Biol.">
        <title>The genome of Shorea leprosula (Dipterocarpaceae) highlights the ecological relevance of drought in aseasonal tropical rainforests.</title>
        <authorList>
            <person name="Ng K.K.S."/>
            <person name="Kobayashi M.J."/>
            <person name="Fawcett J.A."/>
            <person name="Hatakeyama M."/>
            <person name="Paape T."/>
            <person name="Ng C.H."/>
            <person name="Ang C.C."/>
            <person name="Tnah L.H."/>
            <person name="Lee C.T."/>
            <person name="Nishiyama T."/>
            <person name="Sese J."/>
            <person name="O'Brien M.J."/>
            <person name="Copetti D."/>
            <person name="Mohd Noor M.I."/>
            <person name="Ong R.C."/>
            <person name="Putra M."/>
            <person name="Sireger I.Z."/>
            <person name="Indrioko S."/>
            <person name="Kosugi Y."/>
            <person name="Izuno A."/>
            <person name="Isagi Y."/>
            <person name="Lee S.L."/>
            <person name="Shimizu K.K."/>
        </authorList>
    </citation>
    <scope>NUCLEOTIDE SEQUENCE [LARGE SCALE GENOMIC DNA]</scope>
    <source>
        <strain evidence="1">214</strain>
    </source>
</reference>
<dbReference type="Proteomes" id="UP001054252">
    <property type="component" value="Unassembled WGS sequence"/>
</dbReference>
<dbReference type="AlphaFoldDB" id="A0AAV5L3E1"/>
<gene>
    <name evidence="1" type="ORF">SLEP1_g40164</name>
</gene>
<comment type="caution">
    <text evidence="1">The sequence shown here is derived from an EMBL/GenBank/DDBJ whole genome shotgun (WGS) entry which is preliminary data.</text>
</comment>
<protein>
    <submittedName>
        <fullName evidence="1">Uncharacterized protein</fullName>
    </submittedName>
</protein>
<evidence type="ECO:0000313" key="2">
    <source>
        <dbReference type="Proteomes" id="UP001054252"/>
    </source>
</evidence>
<accession>A0AAV5L3E1</accession>
<sequence>MGFLKIVQKKVRTFLDEALDLGLRGPMIAQEVNEQFWSLMGFKLNPFGKQKSRLGRKPT</sequence>